<evidence type="ECO:0000313" key="11">
    <source>
        <dbReference type="EMBL" id="VFU64996.1"/>
    </source>
</evidence>
<keyword evidence="3" id="KW-0964">Secreted</keyword>
<reference evidence="11" key="1">
    <citation type="submission" date="2019-03" db="EMBL/GenBank/DDBJ databases">
        <authorList>
            <person name="Mank J."/>
            <person name="Almeida P."/>
        </authorList>
    </citation>
    <scope>NUCLEOTIDE SEQUENCE</scope>
    <source>
        <strain evidence="11">78183</strain>
    </source>
</reference>
<dbReference type="GO" id="GO:0016491">
    <property type="term" value="F:oxidoreductase activity"/>
    <property type="evidence" value="ECO:0007669"/>
    <property type="project" value="UniProtKB-KW"/>
</dbReference>
<accession>A0A6N2NFV6</accession>
<sequence length="453" mass="50217">MKMGVFLLPSPAFLAAFFISFVTLSVHPEPALAITRHYKFDVVLQNVTRLCKTRSTVTVNGKFPGPRIVAREGDRLLIKVVNHVQNNISIHWHGIRQLRSGWADGPAYITQCPIQTGQSYVYNYTIVGQRGTLWWHAHISWLRSTVYGPLIILPKLGTPYPFSKPYKEVPIIFGTFDNSTVAGILEYEEPPETIQSSHSPKKLPLYKPNLPPLNDTSFATNFTSKLRSLASAEFPANVPQKFDRQFFFTVGLGTNPCSKNKTCQGPNGTMFAASVSNLSFVMPTKALLQAHHFGQSKGVYSPSFPTSPLIPFNYTGTPPNNTMVSNGTKLVVLPFNTSVELIMQDTSILGAESHPLHLHGFNFFVVGQGFGNFDPKKDPGNFNLVDPVERNTVGVPSGGWVAIRFLADNPGVWFMHCHLEVHTSWGLKMAWVVLDGKLPNQKLFPPPADLPKC</sequence>
<dbReference type="InterPro" id="IPR011707">
    <property type="entry name" value="Cu-oxidase-like_N"/>
</dbReference>
<dbReference type="FunFam" id="2.60.40.420:FF:000053">
    <property type="entry name" value="Laccase"/>
    <property type="match status" value="1"/>
</dbReference>
<proteinExistence type="inferred from homology"/>
<dbReference type="CDD" id="cd13897">
    <property type="entry name" value="CuRO_3_LCC_plant"/>
    <property type="match status" value="1"/>
</dbReference>
<dbReference type="GO" id="GO:0005576">
    <property type="term" value="C:extracellular region"/>
    <property type="evidence" value="ECO:0007669"/>
    <property type="project" value="UniProtKB-SubCell"/>
</dbReference>
<keyword evidence="4" id="KW-0479">Metal-binding</keyword>
<dbReference type="FunFam" id="2.60.40.420:FF:000062">
    <property type="entry name" value="Laccase"/>
    <property type="match status" value="1"/>
</dbReference>
<dbReference type="InterPro" id="IPR034288">
    <property type="entry name" value="CuRO_1_LCC"/>
</dbReference>
<gene>
    <name evidence="11" type="ORF">SVIM_LOCUS498476</name>
</gene>
<keyword evidence="6" id="KW-0560">Oxidoreductase</keyword>
<evidence type="ECO:0000256" key="2">
    <source>
        <dbReference type="ARBA" id="ARBA00010609"/>
    </source>
</evidence>
<protein>
    <recommendedName>
        <fullName evidence="12">Laccase</fullName>
    </recommendedName>
</protein>
<evidence type="ECO:0000256" key="8">
    <source>
        <dbReference type="SAM" id="SignalP"/>
    </source>
</evidence>
<evidence type="ECO:0000259" key="10">
    <source>
        <dbReference type="Pfam" id="PF07732"/>
    </source>
</evidence>
<evidence type="ECO:0000259" key="9">
    <source>
        <dbReference type="Pfam" id="PF07731"/>
    </source>
</evidence>
<feature type="signal peptide" evidence="8">
    <location>
        <begin position="1"/>
        <end position="33"/>
    </location>
</feature>
<evidence type="ECO:0000256" key="4">
    <source>
        <dbReference type="ARBA" id="ARBA00022723"/>
    </source>
</evidence>
<dbReference type="Pfam" id="PF07732">
    <property type="entry name" value="Cu-oxidase_3"/>
    <property type="match status" value="1"/>
</dbReference>
<dbReference type="InterPro" id="IPR011706">
    <property type="entry name" value="Cu-oxidase_C"/>
</dbReference>
<dbReference type="InterPro" id="IPR008972">
    <property type="entry name" value="Cupredoxin"/>
</dbReference>
<evidence type="ECO:0000256" key="1">
    <source>
        <dbReference type="ARBA" id="ARBA00004613"/>
    </source>
</evidence>
<dbReference type="PROSITE" id="PS00079">
    <property type="entry name" value="MULTICOPPER_OXIDASE1"/>
    <property type="match status" value="1"/>
</dbReference>
<dbReference type="PANTHER" id="PTHR11709">
    <property type="entry name" value="MULTI-COPPER OXIDASE"/>
    <property type="match status" value="1"/>
</dbReference>
<evidence type="ECO:0000256" key="3">
    <source>
        <dbReference type="ARBA" id="ARBA00022525"/>
    </source>
</evidence>
<feature type="chain" id="PRO_5026688146" description="Laccase" evidence="8">
    <location>
        <begin position="34"/>
        <end position="453"/>
    </location>
</feature>
<dbReference type="EMBL" id="CAADRP010002263">
    <property type="protein sequence ID" value="VFU64996.1"/>
    <property type="molecule type" value="Genomic_DNA"/>
</dbReference>
<dbReference type="InterPro" id="IPR045087">
    <property type="entry name" value="Cu-oxidase_fam"/>
</dbReference>
<dbReference type="PANTHER" id="PTHR11709:SF417">
    <property type="entry name" value="LACCASE-17"/>
    <property type="match status" value="1"/>
</dbReference>
<evidence type="ECO:0008006" key="12">
    <source>
        <dbReference type="Google" id="ProtNLM"/>
    </source>
</evidence>
<comment type="similarity">
    <text evidence="2">Belongs to the multicopper oxidase family.</text>
</comment>
<name>A0A6N2NFV6_SALVM</name>
<dbReference type="InterPro" id="IPR033138">
    <property type="entry name" value="Cu_oxidase_CS"/>
</dbReference>
<feature type="domain" description="Plastocyanin-like" evidence="10">
    <location>
        <begin position="45"/>
        <end position="155"/>
    </location>
</feature>
<keyword evidence="5" id="KW-0677">Repeat</keyword>
<organism evidence="11">
    <name type="scientific">Salix viminalis</name>
    <name type="common">Common osier</name>
    <name type="synonym">Basket willow</name>
    <dbReference type="NCBI Taxonomy" id="40686"/>
    <lineage>
        <taxon>Eukaryota</taxon>
        <taxon>Viridiplantae</taxon>
        <taxon>Streptophyta</taxon>
        <taxon>Embryophyta</taxon>
        <taxon>Tracheophyta</taxon>
        <taxon>Spermatophyta</taxon>
        <taxon>Magnoliopsida</taxon>
        <taxon>eudicotyledons</taxon>
        <taxon>Gunneridae</taxon>
        <taxon>Pentapetalae</taxon>
        <taxon>rosids</taxon>
        <taxon>fabids</taxon>
        <taxon>Malpighiales</taxon>
        <taxon>Salicaceae</taxon>
        <taxon>Saliceae</taxon>
        <taxon>Salix</taxon>
    </lineage>
</organism>
<dbReference type="PROSITE" id="PS00080">
    <property type="entry name" value="MULTICOPPER_OXIDASE2"/>
    <property type="match status" value="1"/>
</dbReference>
<keyword evidence="7" id="KW-0186">Copper</keyword>
<dbReference type="Gene3D" id="2.60.40.420">
    <property type="entry name" value="Cupredoxins - blue copper proteins"/>
    <property type="match status" value="2"/>
</dbReference>
<evidence type="ECO:0000256" key="7">
    <source>
        <dbReference type="ARBA" id="ARBA00023008"/>
    </source>
</evidence>
<comment type="subcellular location">
    <subcellularLocation>
        <location evidence="1">Secreted</location>
    </subcellularLocation>
</comment>
<dbReference type="CDD" id="cd13849">
    <property type="entry name" value="CuRO_1_LCC_plant"/>
    <property type="match status" value="1"/>
</dbReference>
<dbReference type="SUPFAM" id="SSF49503">
    <property type="entry name" value="Cupredoxins"/>
    <property type="match status" value="2"/>
</dbReference>
<dbReference type="InterPro" id="IPR034289">
    <property type="entry name" value="CuRO_3_LCC"/>
</dbReference>
<keyword evidence="8" id="KW-0732">Signal</keyword>
<dbReference type="AlphaFoldDB" id="A0A6N2NFV6"/>
<feature type="domain" description="Plastocyanin-like" evidence="9">
    <location>
        <begin position="310"/>
        <end position="435"/>
    </location>
</feature>
<evidence type="ECO:0000256" key="6">
    <source>
        <dbReference type="ARBA" id="ARBA00023002"/>
    </source>
</evidence>
<dbReference type="InterPro" id="IPR002355">
    <property type="entry name" value="Cu_oxidase_Cu_BS"/>
</dbReference>
<dbReference type="Pfam" id="PF07731">
    <property type="entry name" value="Cu-oxidase_2"/>
    <property type="match status" value="1"/>
</dbReference>
<dbReference type="GO" id="GO:0005507">
    <property type="term" value="F:copper ion binding"/>
    <property type="evidence" value="ECO:0007669"/>
    <property type="project" value="InterPro"/>
</dbReference>
<evidence type="ECO:0000256" key="5">
    <source>
        <dbReference type="ARBA" id="ARBA00022737"/>
    </source>
</evidence>